<evidence type="ECO:0000313" key="3">
    <source>
        <dbReference type="Proteomes" id="UP000654913"/>
    </source>
</evidence>
<feature type="domain" description="F-box" evidence="1">
    <location>
        <begin position="189"/>
        <end position="235"/>
    </location>
</feature>
<name>A0A7R7XR57_9EURO</name>
<dbReference type="Proteomes" id="UP000654913">
    <property type="component" value="Chromosome 5"/>
</dbReference>
<organism evidence="2 3">
    <name type="scientific">Aspergillus puulaauensis</name>
    <dbReference type="NCBI Taxonomy" id="1220207"/>
    <lineage>
        <taxon>Eukaryota</taxon>
        <taxon>Fungi</taxon>
        <taxon>Dikarya</taxon>
        <taxon>Ascomycota</taxon>
        <taxon>Pezizomycotina</taxon>
        <taxon>Eurotiomycetes</taxon>
        <taxon>Eurotiomycetidae</taxon>
        <taxon>Eurotiales</taxon>
        <taxon>Aspergillaceae</taxon>
        <taxon>Aspergillus</taxon>
    </lineage>
</organism>
<dbReference type="SUPFAM" id="SSF81383">
    <property type="entry name" value="F-box domain"/>
    <property type="match status" value="1"/>
</dbReference>
<dbReference type="Gene3D" id="1.20.1280.50">
    <property type="match status" value="1"/>
</dbReference>
<proteinExistence type="predicted"/>
<keyword evidence="3" id="KW-1185">Reference proteome</keyword>
<gene>
    <name evidence="2" type="ORF">APUU_50179A</name>
</gene>
<dbReference type="PROSITE" id="PS50181">
    <property type="entry name" value="FBOX"/>
    <property type="match status" value="1"/>
</dbReference>
<accession>A0A7R7XR57</accession>
<evidence type="ECO:0000313" key="2">
    <source>
        <dbReference type="EMBL" id="BCS25468.1"/>
    </source>
</evidence>
<protein>
    <recommendedName>
        <fullName evidence="1">F-box domain-containing protein</fullName>
    </recommendedName>
</protein>
<dbReference type="InterPro" id="IPR036047">
    <property type="entry name" value="F-box-like_dom_sf"/>
</dbReference>
<dbReference type="RefSeq" id="XP_041557662.1">
    <property type="nucleotide sequence ID" value="XM_041705147.1"/>
</dbReference>
<dbReference type="InterPro" id="IPR001810">
    <property type="entry name" value="F-box_dom"/>
</dbReference>
<dbReference type="AlphaFoldDB" id="A0A7R7XR57"/>
<dbReference type="GeneID" id="64975473"/>
<evidence type="ECO:0000259" key="1">
    <source>
        <dbReference type="PROSITE" id="PS50181"/>
    </source>
</evidence>
<reference evidence="2" key="1">
    <citation type="submission" date="2021-01" db="EMBL/GenBank/DDBJ databases">
        <authorList>
            <consortium name="Aspergillus puulaauensis MK2 genome sequencing consortium"/>
            <person name="Kazuki M."/>
            <person name="Futagami T."/>
        </authorList>
    </citation>
    <scope>NUCLEOTIDE SEQUENCE</scope>
    <source>
        <strain evidence="2">MK2</strain>
    </source>
</reference>
<reference evidence="2" key="2">
    <citation type="submission" date="2021-02" db="EMBL/GenBank/DDBJ databases">
        <title>Aspergillus puulaauensis MK2 genome sequence.</title>
        <authorList>
            <person name="Futagami T."/>
            <person name="Mori K."/>
            <person name="Kadooka C."/>
            <person name="Tanaka T."/>
        </authorList>
    </citation>
    <scope>NUCLEOTIDE SEQUENCE</scope>
    <source>
        <strain evidence="2">MK2</strain>
    </source>
</reference>
<sequence>MDHNGQYHVHVSPKTDFTRCILCGCQPKGEYGSRWLGMIRVRKFAHPRLRLRAWLEYKTVHRTSDGEVLLSEVVSEYTPSEDDSCLRVTSSDLWDRGHCRSSPSGLFYIFHAQCWQYLTECLGEQGPADRERLYDVLLKLPPPKEPLFETPPGSPGYFCKSTIIQELLNEVLDIPSPTTRLYVPISSSRDPFARLPFELRLKIAILLRTRTFYNLRYVSRPFNPIFRDNMFWKSRFSKDGDRGFLHPVVMDGPVDWRSVYRATARCEDLFPMRLKVWEIIQWMKETLETTLCPELGPLDFCGRALQDYHADSAAEGQWVERVRMPENLICIAVSMISGPDIHRRQRYISRTLPPGQPVTEITALEFISTNGSRETIRSRDPMARTVTAEELSNELYRKEITERVCNTTKGSIGPVSPFDHHGVRVLFEANPFKGFHIRYDAEGISFIGVLREGAASSPFAMRVTMAISGSKEVFLAQSPYVCGYHADRSTFFDMDMEEVVEVIGTFDVRFSIQFTQLHMYF</sequence>
<dbReference type="EMBL" id="AP024447">
    <property type="protein sequence ID" value="BCS25468.1"/>
    <property type="molecule type" value="Genomic_DNA"/>
</dbReference>
<dbReference type="OrthoDB" id="5273847at2759"/>
<dbReference type="KEGG" id="apuu:APUU_50179A"/>